<dbReference type="InterPro" id="IPR008513">
    <property type="entry name" value="tRNA(Met)_cyd_acetate_ligase"/>
</dbReference>
<keyword evidence="1 2" id="KW-0819">tRNA processing</keyword>
<evidence type="ECO:0000313" key="4">
    <source>
        <dbReference type="Proteomes" id="UP000092971"/>
    </source>
</evidence>
<dbReference type="GO" id="GO:0016879">
    <property type="term" value="F:ligase activity, forming carbon-nitrogen bonds"/>
    <property type="evidence" value="ECO:0007669"/>
    <property type="project" value="UniProtKB-UniRule"/>
</dbReference>
<comment type="function">
    <text evidence="2">Catalyzes the formation of N(4)-acetylcytidine (ac(4)C) at the wobble position of elongator tRNA(Met), using acetate and ATP as substrates. First activates an acetate ion to form acetyladenylate (Ac-AMP) and then transfers the acetyl group to tRNA to form ac(4)C34.</text>
</comment>
<dbReference type="Gene3D" id="3.40.50.620">
    <property type="entry name" value="HUPs"/>
    <property type="match status" value="1"/>
</dbReference>
<dbReference type="EC" id="6.3.4.-" evidence="2"/>
<dbReference type="OrthoDB" id="9769796at2"/>
<dbReference type="Proteomes" id="UP000092971">
    <property type="component" value="Chromosome"/>
</dbReference>
<comment type="catalytic activity">
    <reaction evidence="2">
        <text>cytidine(34) in elongator tRNA(Met) + acetate + ATP = N(4)-acetylcytidine(34) in elongator tRNA(Met) + AMP + diphosphate</text>
        <dbReference type="Rhea" id="RHEA:58144"/>
        <dbReference type="Rhea" id="RHEA-COMP:10693"/>
        <dbReference type="Rhea" id="RHEA-COMP:10694"/>
        <dbReference type="ChEBI" id="CHEBI:30089"/>
        <dbReference type="ChEBI" id="CHEBI:30616"/>
        <dbReference type="ChEBI" id="CHEBI:33019"/>
        <dbReference type="ChEBI" id="CHEBI:74900"/>
        <dbReference type="ChEBI" id="CHEBI:82748"/>
        <dbReference type="ChEBI" id="CHEBI:456215"/>
    </reaction>
</comment>
<sequence>MKVLGIISEYNPLHMGHVYHIKTSIEKTGATHTLCVMSGNFVQRGEPAIVDKWARTRMALNAGIDLVLELPVVFACASAEIFAYGAVRTLHNTGVVDFLSFGSEQGELEPLKRIASILHEEPDEYRKLLKKYLNEGYSFPLSREKAILSIINDLPGNIMSHSNNILAIEYIKALKRLKSDMQPVTVKRVGAAYLSTEMLSSFSSATAVRKFLQDGGAITDPVLSHNLPDFTFKILQAEITGRRGPVFADAFSEIVLHRLRTMSPEELRNVPDVTEGLENRLISCSLRSGTLSELIDMVATSRYPSTRIRRITANLLWGVTKNQLKSFVSDDRCGYLRVLGFNSKGRELLARIRKEAKVPLITKVANYRDQLSGASKLMFEYDIKATNSYVLAFPDPGQRMGDQDFTTPIVKTD</sequence>
<accession>A0A1B1YCH3</accession>
<keyword evidence="2" id="KW-0547">Nucleotide-binding</keyword>
<feature type="binding site" evidence="2">
    <location>
        <position position="188"/>
    </location>
    <ligand>
        <name>ATP</name>
        <dbReference type="ChEBI" id="CHEBI:30616"/>
    </ligand>
</feature>
<keyword evidence="2" id="KW-0067">ATP-binding</keyword>
<feature type="binding site" evidence="2">
    <location>
        <position position="163"/>
    </location>
    <ligand>
        <name>ATP</name>
        <dbReference type="ChEBI" id="CHEBI:30616"/>
    </ligand>
</feature>
<keyword evidence="2" id="KW-0694">RNA-binding</keyword>
<comment type="caution">
    <text evidence="2">Lacks conserved residue(s) required for the propagation of feature annotation.</text>
</comment>
<dbReference type="InterPro" id="IPR014729">
    <property type="entry name" value="Rossmann-like_a/b/a_fold"/>
</dbReference>
<dbReference type="AlphaFoldDB" id="A0A1B1YCH3"/>
<keyword evidence="2" id="KW-0963">Cytoplasm</keyword>
<reference evidence="3 4" key="1">
    <citation type="submission" date="2016-02" db="EMBL/GenBank/DDBJ databases">
        <title>Comparison of Clostridium stercorarium subspecies using comparative genomics and transcriptomics.</title>
        <authorList>
            <person name="Schellenberg J."/>
            <person name="Thallinger G."/>
            <person name="Levin D.B."/>
            <person name="Zhang X."/>
            <person name="Alvare G."/>
            <person name="Fristensky B."/>
            <person name="Sparling R."/>
        </authorList>
    </citation>
    <scope>NUCLEOTIDE SEQUENCE [LARGE SCALE GENOMIC DNA]</scope>
    <source>
        <strain evidence="3 4">DSM 2910</strain>
    </source>
</reference>
<dbReference type="GO" id="GO:0006400">
    <property type="term" value="P:tRNA modification"/>
    <property type="evidence" value="ECO:0007669"/>
    <property type="project" value="UniProtKB-UniRule"/>
</dbReference>
<evidence type="ECO:0000313" key="3">
    <source>
        <dbReference type="EMBL" id="ANW98462.1"/>
    </source>
</evidence>
<gene>
    <name evidence="2" type="primary">tmcAL</name>
    <name evidence="3" type="ORF">CSTERTH_05090</name>
</gene>
<name>A0A1B1YCH3_THEST</name>
<organism evidence="3 4">
    <name type="scientific">Thermoclostridium stercorarium subsp. thermolacticum DSM 2910</name>
    <dbReference type="NCBI Taxonomy" id="1121336"/>
    <lineage>
        <taxon>Bacteria</taxon>
        <taxon>Bacillati</taxon>
        <taxon>Bacillota</taxon>
        <taxon>Clostridia</taxon>
        <taxon>Eubacteriales</taxon>
        <taxon>Oscillospiraceae</taxon>
        <taxon>Thermoclostridium</taxon>
    </lineage>
</organism>
<dbReference type="RefSeq" id="WP_015358764.1">
    <property type="nucleotide sequence ID" value="NZ_CP014672.1"/>
</dbReference>
<dbReference type="Pfam" id="PF05636">
    <property type="entry name" value="HIGH_NTase1"/>
    <property type="match status" value="1"/>
</dbReference>
<dbReference type="HAMAP" id="MF_01539">
    <property type="entry name" value="TmcAL"/>
    <property type="match status" value="1"/>
</dbReference>
<comment type="similarity">
    <text evidence="2">Belongs to the TmcAL family.</text>
</comment>
<dbReference type="PANTHER" id="PTHR37825:SF1">
    <property type="entry name" value="TRNA(MET) CYTIDINE ACETATE LIGASE"/>
    <property type="match status" value="1"/>
</dbReference>
<proteinExistence type="inferred from homology"/>
<dbReference type="GO" id="GO:0000049">
    <property type="term" value="F:tRNA binding"/>
    <property type="evidence" value="ECO:0007669"/>
    <property type="project" value="UniProtKB-KW"/>
</dbReference>
<feature type="binding site" evidence="2">
    <location>
        <position position="102"/>
    </location>
    <ligand>
        <name>ATP</name>
        <dbReference type="ChEBI" id="CHEBI:30616"/>
    </ligand>
</feature>
<keyword evidence="2" id="KW-0436">Ligase</keyword>
<dbReference type="SUPFAM" id="SSF52374">
    <property type="entry name" value="Nucleotidylyl transferase"/>
    <property type="match status" value="1"/>
</dbReference>
<evidence type="ECO:0000256" key="2">
    <source>
        <dbReference type="HAMAP-Rule" id="MF_01539"/>
    </source>
</evidence>
<keyword evidence="2" id="KW-0820">tRNA-binding</keyword>
<dbReference type="PANTHER" id="PTHR37825">
    <property type="entry name" value="TRNA(MET) CYTIDINE ACETATE LIGASE"/>
    <property type="match status" value="1"/>
</dbReference>
<dbReference type="EMBL" id="CP014672">
    <property type="protein sequence ID" value="ANW98462.1"/>
    <property type="molecule type" value="Genomic_DNA"/>
</dbReference>
<evidence type="ECO:0000256" key="1">
    <source>
        <dbReference type="ARBA" id="ARBA00022694"/>
    </source>
</evidence>
<dbReference type="GO" id="GO:0005524">
    <property type="term" value="F:ATP binding"/>
    <property type="evidence" value="ECO:0007669"/>
    <property type="project" value="UniProtKB-KW"/>
</dbReference>
<feature type="binding site" evidence="2">
    <location>
        <begin position="7"/>
        <end position="20"/>
    </location>
    <ligand>
        <name>ATP</name>
        <dbReference type="ChEBI" id="CHEBI:30616"/>
    </ligand>
</feature>
<dbReference type="NCBIfam" id="NF010191">
    <property type="entry name" value="PRK13670.1"/>
    <property type="match status" value="1"/>
</dbReference>
<comment type="subcellular location">
    <subcellularLocation>
        <location evidence="2">Cytoplasm</location>
    </subcellularLocation>
</comment>
<protein>
    <recommendedName>
        <fullName evidence="2">tRNA(Met) cytidine acetate ligase</fullName>
        <ecNumber evidence="2">6.3.4.-</ecNumber>
    </recommendedName>
</protein>
<dbReference type="GO" id="GO:0005737">
    <property type="term" value="C:cytoplasm"/>
    <property type="evidence" value="ECO:0007669"/>
    <property type="project" value="UniProtKB-SubCell"/>
</dbReference>